<keyword evidence="4 7" id="KW-0732">Signal</keyword>
<proteinExistence type="inferred from homology"/>
<feature type="compositionally biased region" description="Basic and acidic residues" evidence="6">
    <location>
        <begin position="149"/>
        <end position="158"/>
    </location>
</feature>
<feature type="region of interest" description="Disordered" evidence="6">
    <location>
        <begin position="141"/>
        <end position="262"/>
    </location>
</feature>
<evidence type="ECO:0000313" key="8">
    <source>
        <dbReference type="EMBL" id="MBP1326458.1"/>
    </source>
</evidence>
<dbReference type="GO" id="GO:0046872">
    <property type="term" value="F:metal ion binding"/>
    <property type="evidence" value="ECO:0007669"/>
    <property type="project" value="UniProtKB-KW"/>
</dbReference>
<keyword evidence="3" id="KW-0479">Metal-binding</keyword>
<dbReference type="GO" id="GO:0030313">
    <property type="term" value="C:cell envelope"/>
    <property type="evidence" value="ECO:0007669"/>
    <property type="project" value="UniProtKB-SubCell"/>
</dbReference>
<keyword evidence="9" id="KW-1185">Reference proteome</keyword>
<feature type="signal peptide" evidence="7">
    <location>
        <begin position="1"/>
        <end position="32"/>
    </location>
</feature>
<evidence type="ECO:0000313" key="9">
    <source>
        <dbReference type="Proteomes" id="UP000675163"/>
    </source>
</evidence>
<dbReference type="RefSeq" id="WP_209705353.1">
    <property type="nucleotide sequence ID" value="NZ_JAFIDA010000001.1"/>
</dbReference>
<name>A0A940PTD1_9MICO</name>
<dbReference type="EMBL" id="JAFIDA010000001">
    <property type="protein sequence ID" value="MBP1326458.1"/>
    <property type="molecule type" value="Genomic_DNA"/>
</dbReference>
<comment type="subcellular location">
    <subcellularLocation>
        <location evidence="1">Cell envelope</location>
    </subcellularLocation>
</comment>
<evidence type="ECO:0000256" key="5">
    <source>
        <dbReference type="RuleBase" id="RU003512"/>
    </source>
</evidence>
<organism evidence="8 9">
    <name type="scientific">Leucobacter exalbidus</name>
    <dbReference type="NCBI Taxonomy" id="662960"/>
    <lineage>
        <taxon>Bacteria</taxon>
        <taxon>Bacillati</taxon>
        <taxon>Actinomycetota</taxon>
        <taxon>Actinomycetes</taxon>
        <taxon>Micrococcales</taxon>
        <taxon>Microbacteriaceae</taxon>
        <taxon>Leucobacter</taxon>
    </lineage>
</organism>
<dbReference type="PANTHER" id="PTHR42953">
    <property type="entry name" value="HIGH-AFFINITY ZINC UPTAKE SYSTEM PROTEIN ZNUA-RELATED"/>
    <property type="match status" value="1"/>
</dbReference>
<dbReference type="Pfam" id="PF01297">
    <property type="entry name" value="ZnuA"/>
    <property type="match status" value="1"/>
</dbReference>
<evidence type="ECO:0000256" key="4">
    <source>
        <dbReference type="ARBA" id="ARBA00022729"/>
    </source>
</evidence>
<dbReference type="GO" id="GO:0030001">
    <property type="term" value="P:metal ion transport"/>
    <property type="evidence" value="ECO:0007669"/>
    <property type="project" value="InterPro"/>
</dbReference>
<sequence length="452" mass="46464">MTHNASATGSKITRSLALVAGLSGLLVLSACAAPGSGAAASQPGDQLRVVTTTTQLEDFVSEVGGDDIEMHGLMQPGASAHHFDPSPSDLLALAEADVLVVNGLGLEPFIDSAIESSGFKGEIVTASDGIDLEAAETVSAEMAGGAESAAEHAEHSGEAEAGAETEGEHAGETAEEHAGETAEGHAEHAAEAEDEHAGETAEEHAEHAAEAEDEHAGETAEEHAAHTDEAEAGTATESHEGHDHGAINPHIWTSPRQAQSMVDEVARGLAEADPDHATAYEARATAYNERLAALDEWTTAQFAQVPAKERVLVTGHDSLSYYLHDYDITFAGAILPSFEDNAEPSAKDIDALVAEVQSLGVKAIFVESSMSPKLARTIARESGTTVVDADALYADALGAADSGAETYIDATAHNARVILEAWGFTVDPLPAAAASSGSPEAADLSESAEVTG</sequence>
<dbReference type="PRINTS" id="PR00691">
    <property type="entry name" value="ADHESINB"/>
</dbReference>
<dbReference type="SUPFAM" id="SSF53807">
    <property type="entry name" value="Helical backbone' metal receptor"/>
    <property type="match status" value="1"/>
</dbReference>
<reference evidence="8" key="1">
    <citation type="submission" date="2021-02" db="EMBL/GenBank/DDBJ databases">
        <title>Sequencing the genomes of 1000 actinobacteria strains.</title>
        <authorList>
            <person name="Klenk H.-P."/>
        </authorList>
    </citation>
    <scope>NUCLEOTIDE SEQUENCE</scope>
    <source>
        <strain evidence="8">DSM 22850</strain>
    </source>
</reference>
<dbReference type="InterPro" id="IPR006129">
    <property type="entry name" value="AdhesinB"/>
</dbReference>
<dbReference type="GO" id="GO:0007155">
    <property type="term" value="P:cell adhesion"/>
    <property type="evidence" value="ECO:0007669"/>
    <property type="project" value="InterPro"/>
</dbReference>
<dbReference type="InterPro" id="IPR050492">
    <property type="entry name" value="Bact_metal-bind_prot9"/>
</dbReference>
<dbReference type="Gene3D" id="3.40.50.1980">
    <property type="entry name" value="Nitrogenase molybdenum iron protein domain"/>
    <property type="match status" value="2"/>
</dbReference>
<protein>
    <submittedName>
        <fullName evidence="8">ABC-type Zn uptake system ZnuABC Zn-binding protein ZnuA</fullName>
    </submittedName>
</protein>
<evidence type="ECO:0000256" key="2">
    <source>
        <dbReference type="ARBA" id="ARBA00022448"/>
    </source>
</evidence>
<dbReference type="AlphaFoldDB" id="A0A940PTD1"/>
<comment type="similarity">
    <text evidence="5">Belongs to the bacterial solute-binding protein 9 family.</text>
</comment>
<comment type="caution">
    <text evidence="8">The sequence shown here is derived from an EMBL/GenBank/DDBJ whole genome shotgun (WGS) entry which is preliminary data.</text>
</comment>
<evidence type="ECO:0000256" key="3">
    <source>
        <dbReference type="ARBA" id="ARBA00022723"/>
    </source>
</evidence>
<dbReference type="PANTHER" id="PTHR42953:SF1">
    <property type="entry name" value="METAL-BINDING PROTEIN HI_0362-RELATED"/>
    <property type="match status" value="1"/>
</dbReference>
<dbReference type="PRINTS" id="PR00690">
    <property type="entry name" value="ADHESNFAMILY"/>
</dbReference>
<accession>A0A940PTD1</accession>
<evidence type="ECO:0000256" key="1">
    <source>
        <dbReference type="ARBA" id="ARBA00004196"/>
    </source>
</evidence>
<dbReference type="InterPro" id="IPR006127">
    <property type="entry name" value="ZnuA-like"/>
</dbReference>
<evidence type="ECO:0000256" key="6">
    <source>
        <dbReference type="SAM" id="MobiDB-lite"/>
    </source>
</evidence>
<evidence type="ECO:0000256" key="7">
    <source>
        <dbReference type="SAM" id="SignalP"/>
    </source>
</evidence>
<dbReference type="InterPro" id="IPR006128">
    <property type="entry name" value="Lipoprotein_PsaA-like"/>
</dbReference>
<feature type="compositionally biased region" description="Basic and acidic residues" evidence="6">
    <location>
        <begin position="166"/>
        <end position="229"/>
    </location>
</feature>
<gene>
    <name evidence="8" type="ORF">JOF28_001690</name>
</gene>
<dbReference type="Proteomes" id="UP000675163">
    <property type="component" value="Unassembled WGS sequence"/>
</dbReference>
<feature type="chain" id="PRO_5037575147" evidence="7">
    <location>
        <begin position="33"/>
        <end position="452"/>
    </location>
</feature>
<keyword evidence="2 5" id="KW-0813">Transport</keyword>